<evidence type="ECO:0000313" key="9">
    <source>
        <dbReference type="EMBL" id="TCT19822.1"/>
    </source>
</evidence>
<keyword evidence="6" id="KW-0812">Transmembrane</keyword>
<dbReference type="Gene3D" id="6.10.340.10">
    <property type="match status" value="1"/>
</dbReference>
<dbReference type="PANTHER" id="PTHR32089:SF112">
    <property type="entry name" value="LYSOZYME-LIKE PROTEIN-RELATED"/>
    <property type="match status" value="1"/>
</dbReference>
<feature type="domain" description="HAMP" evidence="8">
    <location>
        <begin position="357"/>
        <end position="409"/>
    </location>
</feature>
<dbReference type="EMBL" id="SMAO01000007">
    <property type="protein sequence ID" value="TCT19822.1"/>
    <property type="molecule type" value="Genomic_DNA"/>
</dbReference>
<dbReference type="SMART" id="SM00283">
    <property type="entry name" value="MA"/>
    <property type="match status" value="1"/>
</dbReference>
<keyword evidence="2 4" id="KW-0807">Transducer</keyword>
<evidence type="ECO:0000256" key="6">
    <source>
        <dbReference type="SAM" id="Phobius"/>
    </source>
</evidence>
<keyword evidence="6" id="KW-1133">Transmembrane helix</keyword>
<dbReference type="Gene3D" id="1.10.287.950">
    <property type="entry name" value="Methyl-accepting chemotaxis protein"/>
    <property type="match status" value="1"/>
</dbReference>
<dbReference type="GO" id="GO:0006935">
    <property type="term" value="P:chemotaxis"/>
    <property type="evidence" value="ECO:0007669"/>
    <property type="project" value="UniProtKB-ARBA"/>
</dbReference>
<dbReference type="SUPFAM" id="SSF58104">
    <property type="entry name" value="Methyl-accepting chemotaxis protein (MCP) signaling domain"/>
    <property type="match status" value="1"/>
</dbReference>
<gene>
    <name evidence="9" type="ORF">EDC35_107150</name>
</gene>
<dbReference type="InterPro" id="IPR003660">
    <property type="entry name" value="HAMP_dom"/>
</dbReference>
<reference evidence="9 10" key="1">
    <citation type="submission" date="2019-03" db="EMBL/GenBank/DDBJ databases">
        <title>Genomic Encyclopedia of Type Strains, Phase IV (KMG-IV): sequencing the most valuable type-strain genomes for metagenomic binning, comparative biology and taxonomic classification.</title>
        <authorList>
            <person name="Goeker M."/>
        </authorList>
    </citation>
    <scope>NUCLEOTIDE SEQUENCE [LARGE SCALE GENOMIC DNA]</scope>
    <source>
        <strain evidence="9 10">DSM 13587</strain>
    </source>
</reference>
<dbReference type="GO" id="GO:0016020">
    <property type="term" value="C:membrane"/>
    <property type="evidence" value="ECO:0007669"/>
    <property type="project" value="UniProtKB-SubCell"/>
</dbReference>
<dbReference type="CDD" id="cd12912">
    <property type="entry name" value="PDC2_MCP_like"/>
    <property type="match status" value="1"/>
</dbReference>
<evidence type="ECO:0000256" key="4">
    <source>
        <dbReference type="PROSITE-ProRule" id="PRU00284"/>
    </source>
</evidence>
<comment type="similarity">
    <text evidence="3">Belongs to the methyl-accepting chemotaxis (MCP) protein family.</text>
</comment>
<keyword evidence="6" id="KW-0472">Membrane</keyword>
<accession>A0A4V2V149</accession>
<keyword evidence="10" id="KW-1185">Reference proteome</keyword>
<dbReference type="InterPro" id="IPR033462">
    <property type="entry name" value="Cache_3-Cache_2"/>
</dbReference>
<organism evidence="9 10">
    <name type="scientific">Thiobaca trueperi</name>
    <dbReference type="NCBI Taxonomy" id="127458"/>
    <lineage>
        <taxon>Bacteria</taxon>
        <taxon>Pseudomonadati</taxon>
        <taxon>Pseudomonadota</taxon>
        <taxon>Gammaproteobacteria</taxon>
        <taxon>Chromatiales</taxon>
        <taxon>Chromatiaceae</taxon>
        <taxon>Thiobaca</taxon>
    </lineage>
</organism>
<evidence type="ECO:0000256" key="2">
    <source>
        <dbReference type="ARBA" id="ARBA00023224"/>
    </source>
</evidence>
<feature type="transmembrane region" description="Helical" evidence="6">
    <location>
        <begin position="336"/>
        <end position="356"/>
    </location>
</feature>
<dbReference type="Pfam" id="PF00672">
    <property type="entry name" value="HAMP"/>
    <property type="match status" value="1"/>
</dbReference>
<evidence type="ECO:0000256" key="3">
    <source>
        <dbReference type="ARBA" id="ARBA00029447"/>
    </source>
</evidence>
<dbReference type="Proteomes" id="UP000295717">
    <property type="component" value="Unassembled WGS sequence"/>
</dbReference>
<protein>
    <submittedName>
        <fullName evidence="9">Methyl-accepting chemotaxis protein</fullName>
    </submittedName>
</protein>
<proteinExistence type="inferred from homology"/>
<dbReference type="RefSeq" id="WP_165903437.1">
    <property type="nucleotide sequence ID" value="NZ_SMAO01000007.1"/>
</dbReference>
<dbReference type="SUPFAM" id="SSF103190">
    <property type="entry name" value="Sensory domain-like"/>
    <property type="match status" value="1"/>
</dbReference>
<evidence type="ECO:0000313" key="10">
    <source>
        <dbReference type="Proteomes" id="UP000295717"/>
    </source>
</evidence>
<comment type="subcellular location">
    <subcellularLocation>
        <location evidence="1">Membrane</location>
    </subcellularLocation>
</comment>
<dbReference type="PROSITE" id="PS50885">
    <property type="entry name" value="HAMP"/>
    <property type="match status" value="1"/>
</dbReference>
<dbReference type="InterPro" id="IPR004089">
    <property type="entry name" value="MCPsignal_dom"/>
</dbReference>
<dbReference type="PROSITE" id="PS50111">
    <property type="entry name" value="CHEMOTAXIS_TRANSDUC_2"/>
    <property type="match status" value="1"/>
</dbReference>
<evidence type="ECO:0000256" key="1">
    <source>
        <dbReference type="ARBA" id="ARBA00004370"/>
    </source>
</evidence>
<dbReference type="SMART" id="SM00304">
    <property type="entry name" value="HAMP"/>
    <property type="match status" value="2"/>
</dbReference>
<dbReference type="CDD" id="cd06225">
    <property type="entry name" value="HAMP"/>
    <property type="match status" value="1"/>
</dbReference>
<dbReference type="InterPro" id="IPR029151">
    <property type="entry name" value="Sensor-like_sf"/>
</dbReference>
<dbReference type="Gene3D" id="3.30.450.20">
    <property type="entry name" value="PAS domain"/>
    <property type="match status" value="1"/>
</dbReference>
<evidence type="ECO:0000259" key="8">
    <source>
        <dbReference type="PROSITE" id="PS50885"/>
    </source>
</evidence>
<comment type="caution">
    <text evidence="9">The sequence shown here is derived from an EMBL/GenBank/DDBJ whole genome shotgun (WGS) entry which is preliminary data.</text>
</comment>
<sequence>MSSTSPSASGFRFSDLKLANQITLIAGLLSLTFLLSLVLFSGRFTNQAMTSASEIAFKEQVDGLRRAADLVYRISENQASGIAAQFEAEIGRNLRVDASRTIPVQGTPAPAVELGERILNEEPSALDDFTARTGAVATVFARVGDDFVRVSTSLKNENGERVLGTLLDKTHPGYRALLDGKPFVGRARLFGTEYMTKYVPILGKDGRVSAAFFTGMDLSATLANLYEMFKNTTFGEQGYAYVVDASNNEDFGLMLVHPSLTGERLHELVDGSGQTGTLRPLLERESGLFSYVWFDADKKADDKFVAFDRSKPWNWVIAGGTQLSEITGPGARMERLLGVLGMVGSLFLALLLWIAISRRMKPLAHLRQVMLRLAEGDDEARSKLSSRDEVGELGAAFDRMMDERVAIQNAIKRENEQLNESVLSLLQGVAQLSRKDLTVKVPVTEDVTGAVADALNLLTSETGKVLLEVSDISADVTAASLKVKEQAETVMAAAQAERHEVEQTADALAAASVSMNQIADLARVCNEAADNAIATTQRALLTVTDTVGGINSTRDIIRETEKRIKRLGDRSQEISGVVNLINTIAERTHILALNASMHAASAGEAGRGFAVVADEVQRLAESARQATAQITTLVNSIQVETADTVNTMNAAITRVVEGSKLAEQAGEQMQNTQTSTAQLVGLVQRIAATSQDQATVSNALVERAGSIRKSSEQTSQRLEEQSVYTTNLVEYAKNLLSTVRVFKLPA</sequence>
<feature type="coiled-coil region" evidence="5">
    <location>
        <begin position="484"/>
        <end position="511"/>
    </location>
</feature>
<evidence type="ECO:0000256" key="5">
    <source>
        <dbReference type="SAM" id="Coils"/>
    </source>
</evidence>
<dbReference type="Pfam" id="PF17201">
    <property type="entry name" value="Cache_3-Cache_2"/>
    <property type="match status" value="1"/>
</dbReference>
<feature type="transmembrane region" description="Helical" evidence="6">
    <location>
        <begin position="20"/>
        <end position="40"/>
    </location>
</feature>
<keyword evidence="5" id="KW-0175">Coiled coil</keyword>
<feature type="domain" description="Methyl-accepting transducer" evidence="7">
    <location>
        <begin position="472"/>
        <end position="708"/>
    </location>
</feature>
<dbReference type="PANTHER" id="PTHR32089">
    <property type="entry name" value="METHYL-ACCEPTING CHEMOTAXIS PROTEIN MCPB"/>
    <property type="match status" value="1"/>
</dbReference>
<dbReference type="GO" id="GO:0007165">
    <property type="term" value="P:signal transduction"/>
    <property type="evidence" value="ECO:0007669"/>
    <property type="project" value="UniProtKB-KW"/>
</dbReference>
<name>A0A4V2V149_9GAMM</name>
<dbReference type="AlphaFoldDB" id="A0A4V2V149"/>
<evidence type="ECO:0000259" key="7">
    <source>
        <dbReference type="PROSITE" id="PS50111"/>
    </source>
</evidence>
<dbReference type="Pfam" id="PF00015">
    <property type="entry name" value="MCPsignal"/>
    <property type="match status" value="1"/>
</dbReference>